<reference evidence="5" key="1">
    <citation type="submission" date="2025-08" db="UniProtKB">
        <authorList>
            <consortium name="Ensembl"/>
        </authorList>
    </citation>
    <scope>IDENTIFICATION</scope>
</reference>
<dbReference type="SUPFAM" id="SSF52540">
    <property type="entry name" value="P-loop containing nucleoside triphosphate hydrolases"/>
    <property type="match status" value="1"/>
</dbReference>
<name>A0A3B4TNG6_SERDU</name>
<accession>A0A3B4TNG6</accession>
<dbReference type="RefSeq" id="XP_022604382.1">
    <property type="nucleotide sequence ID" value="XM_022748661.1"/>
</dbReference>
<evidence type="ECO:0000259" key="4">
    <source>
        <dbReference type="Pfam" id="PF00685"/>
    </source>
</evidence>
<dbReference type="InterPro" id="IPR000863">
    <property type="entry name" value="Sulfotransferase_dom"/>
</dbReference>
<dbReference type="KEGG" id="sdu:111224239"/>
<evidence type="ECO:0000256" key="3">
    <source>
        <dbReference type="RuleBase" id="RU361155"/>
    </source>
</evidence>
<dbReference type="GeneTree" id="ENSGT00940000159084"/>
<dbReference type="OMA" id="WDKHMDD"/>
<evidence type="ECO:0000313" key="6">
    <source>
        <dbReference type="Proteomes" id="UP000261420"/>
    </source>
</evidence>
<dbReference type="PANTHER" id="PTHR11783">
    <property type="entry name" value="SULFOTRANSFERASE SULT"/>
    <property type="match status" value="1"/>
</dbReference>
<proteinExistence type="inferred from homology"/>
<dbReference type="InterPro" id="IPR027417">
    <property type="entry name" value="P-loop_NTPase"/>
</dbReference>
<dbReference type="AlphaFoldDB" id="A0A3B4TNG6"/>
<feature type="domain" description="Sulfotransferase" evidence="4">
    <location>
        <begin position="55"/>
        <end position="287"/>
    </location>
</feature>
<dbReference type="EC" id="2.8.2.-" evidence="3"/>
<organism evidence="5 6">
    <name type="scientific">Seriola dumerili</name>
    <name type="common">Greater amberjack</name>
    <name type="synonym">Caranx dumerili</name>
    <dbReference type="NCBI Taxonomy" id="41447"/>
    <lineage>
        <taxon>Eukaryota</taxon>
        <taxon>Metazoa</taxon>
        <taxon>Chordata</taxon>
        <taxon>Craniata</taxon>
        <taxon>Vertebrata</taxon>
        <taxon>Euteleostomi</taxon>
        <taxon>Actinopterygii</taxon>
        <taxon>Neopterygii</taxon>
        <taxon>Teleostei</taxon>
        <taxon>Neoteleostei</taxon>
        <taxon>Acanthomorphata</taxon>
        <taxon>Carangaria</taxon>
        <taxon>Carangiformes</taxon>
        <taxon>Carangidae</taxon>
        <taxon>Seriola</taxon>
    </lineage>
</organism>
<evidence type="ECO:0000313" key="5">
    <source>
        <dbReference type="Ensembl" id="ENSSDUP00000007572.1"/>
    </source>
</evidence>
<dbReference type="GeneID" id="111224239"/>
<protein>
    <recommendedName>
        <fullName evidence="3">Sulfotransferase</fullName>
        <ecNumber evidence="3">2.8.2.-</ecNumber>
    </recommendedName>
</protein>
<evidence type="ECO:0000256" key="1">
    <source>
        <dbReference type="ARBA" id="ARBA00005771"/>
    </source>
</evidence>
<dbReference type="Gene3D" id="3.40.50.300">
    <property type="entry name" value="P-loop containing nucleotide triphosphate hydrolases"/>
    <property type="match status" value="1"/>
</dbReference>
<dbReference type="Proteomes" id="UP000261420">
    <property type="component" value="Unplaced"/>
</dbReference>
<comment type="similarity">
    <text evidence="1 3">Belongs to the sulfotransferase 1 family.</text>
</comment>
<keyword evidence="6" id="KW-1185">Reference proteome</keyword>
<dbReference type="CTD" id="391365"/>
<keyword evidence="2 3" id="KW-0808">Transferase</keyword>
<dbReference type="Ensembl" id="ENSSDUT00000007711.1">
    <property type="protein sequence ID" value="ENSSDUP00000007572.1"/>
    <property type="gene ID" value="ENSSDUG00000005543.1"/>
</dbReference>
<reference evidence="5" key="2">
    <citation type="submission" date="2025-09" db="UniProtKB">
        <authorList>
            <consortium name="Ensembl"/>
        </authorList>
    </citation>
    <scope>IDENTIFICATION</scope>
</reference>
<dbReference type="GO" id="GO:0008146">
    <property type="term" value="F:sulfotransferase activity"/>
    <property type="evidence" value="ECO:0007669"/>
    <property type="project" value="Ensembl"/>
</dbReference>
<dbReference type="Pfam" id="PF00685">
    <property type="entry name" value="Sulfotransfer_1"/>
    <property type="match status" value="1"/>
</dbReference>
<dbReference type="STRING" id="41447.ENSSDUP00000007572"/>
<sequence>MSSSAFLAKVQSRMQMAKEMSDEEKLYRYNGVLYPSIMCPEDHLKALENIRAREDDIMLVAYPKCGFNWMVGVVRKIIAESMGVKTESRMPPLIEFFGPDVLKTVDETPSPRFLGTHLHPDNIPSSFYAKKTKMLVIFRNPKDTLVSFYHFSNNNPVLPVQSWEYFYSHFLSGDVPWGSYFDHALAWEKRIDDPNVMIVTYEELKQDLSEGVRQISSFFGFSLTEAQVHQIAEGSTFTAMKESSANSHGTMGNVIFRKGEVGDWRNHFTPEQSQEMDEAFNKHLAGTRLGAKLNYQLHCQ</sequence>
<evidence type="ECO:0000256" key="2">
    <source>
        <dbReference type="ARBA" id="ARBA00022679"/>
    </source>
</evidence>
<dbReference type="GO" id="GO:0071466">
    <property type="term" value="P:cellular response to xenobiotic stimulus"/>
    <property type="evidence" value="ECO:0007669"/>
    <property type="project" value="Ensembl"/>
</dbReference>